<dbReference type="Pfam" id="PF10646">
    <property type="entry name" value="Germane"/>
    <property type="match status" value="1"/>
</dbReference>
<dbReference type="EMBL" id="NEMB01000003">
    <property type="protein sequence ID" value="PQQ67182.1"/>
    <property type="molecule type" value="Genomic_DNA"/>
</dbReference>
<dbReference type="OrthoDB" id="9809406at2"/>
<dbReference type="PROSITE" id="PS51257">
    <property type="entry name" value="PROKAR_LIPOPROTEIN"/>
    <property type="match status" value="1"/>
</dbReference>
<comment type="caution">
    <text evidence="2">The sequence shown here is derived from an EMBL/GenBank/DDBJ whole genome shotgun (WGS) entry which is preliminary data.</text>
</comment>
<proteinExistence type="predicted"/>
<dbReference type="Proteomes" id="UP000239720">
    <property type="component" value="Unassembled WGS sequence"/>
</dbReference>
<organism evidence="2 3">
    <name type="scientific">Acetivibrio saccincola</name>
    <dbReference type="NCBI Taxonomy" id="1677857"/>
    <lineage>
        <taxon>Bacteria</taxon>
        <taxon>Bacillati</taxon>
        <taxon>Bacillota</taxon>
        <taxon>Clostridia</taxon>
        <taxon>Eubacteriales</taxon>
        <taxon>Oscillospiraceae</taxon>
        <taxon>Acetivibrio</taxon>
    </lineage>
</organism>
<reference evidence="2 3" key="1">
    <citation type="journal article" date="2018" name="Syst. Appl. Microbiol.">
        <title>Characterization and high-quality draft genome sequence of Herbivorax saccincola A7, an anaerobic, alkaliphilic, thermophilic, cellulolytic, and xylanolytic bacterium.</title>
        <authorList>
            <person name="Aikawa S."/>
            <person name="Baramee S."/>
            <person name="Sermsathanaswadi J."/>
            <person name="Thianheng P."/>
            <person name="Tachaapaikoon C."/>
            <person name="Shikata A."/>
            <person name="Waeonukul R."/>
            <person name="Pason P."/>
            <person name="Ratanakhanokchai K."/>
            <person name="Kosugi A."/>
        </authorList>
    </citation>
    <scope>NUCLEOTIDE SEQUENCE [LARGE SCALE GENOMIC DNA]</scope>
    <source>
        <strain evidence="2 3">A7</strain>
    </source>
</reference>
<accession>A0A2S8RBK4</accession>
<protein>
    <recommendedName>
        <fullName evidence="1">GerMN domain-containing protein</fullName>
    </recommendedName>
</protein>
<dbReference type="SMART" id="SM00909">
    <property type="entry name" value="Germane"/>
    <property type="match status" value="1"/>
</dbReference>
<sequence>MKKVCIAAVISLMVLSGCNNSKSSNENGNLEEKALKTLAADSLETYVAGNSESNENEETIEETIRDITLYFSDYQAEYTVAETRKVEIKGSVEETVFEELKKGPENKELYGVIPEGTRLLSIQTEDGVCTVDLSEEFVSNQPGGTAAETISINSIVNTLTELEHIDSVQFRIEGNVREVLIHHALDRPIKRNENVIKN</sequence>
<name>A0A2S8RBK4_9FIRM</name>
<evidence type="ECO:0000313" key="2">
    <source>
        <dbReference type="EMBL" id="PQQ67182.1"/>
    </source>
</evidence>
<dbReference type="RefSeq" id="WP_105368242.1">
    <property type="nucleotide sequence ID" value="NZ_NEMB01000003.1"/>
</dbReference>
<evidence type="ECO:0000313" key="3">
    <source>
        <dbReference type="Proteomes" id="UP000239720"/>
    </source>
</evidence>
<dbReference type="InterPro" id="IPR019606">
    <property type="entry name" value="GerMN"/>
</dbReference>
<feature type="domain" description="GerMN" evidence="1">
    <location>
        <begin position="93"/>
        <end position="181"/>
    </location>
</feature>
<evidence type="ECO:0000259" key="1">
    <source>
        <dbReference type="SMART" id="SM00909"/>
    </source>
</evidence>
<dbReference type="AlphaFoldDB" id="A0A2S8RBK4"/>
<gene>
    <name evidence="2" type="ORF">B9R14_10780</name>
</gene>